<sequence>MAPALAVRWRERVRVGMERRQRVFRQIEQGLPVPITEIQFFPLFVRLHVQAACSGQRHRRMQRAQPRRTDHPLPRLCGVGVDQFLWQRRQLRWIGAAIEELIATVAGMADQVEDHACAPYRQRGNSGKRADIGNGTTGSRDHSKGTAKAVEQARPYGCRGWRSLRALPGDLRPWPAGNNATVPRAWEGAWTVASRHSAASPETGPEASGRDAVGMALDEHGVGRGIGACLASRLLPFAARACVAPGVPHEAADPNAHLGRTGHAAHAGAGRR</sequence>
<dbReference type="Proteomes" id="UP000740926">
    <property type="component" value="Unassembled WGS sequence"/>
</dbReference>
<comment type="caution">
    <text evidence="2">The sequence shown here is derived from an EMBL/GenBank/DDBJ whole genome shotgun (WGS) entry which is preliminary data.</text>
</comment>
<gene>
    <name evidence="2" type="ORF">G6F50_013238</name>
</gene>
<dbReference type="EMBL" id="JAANIU010005014">
    <property type="protein sequence ID" value="KAG1550751.1"/>
    <property type="molecule type" value="Genomic_DNA"/>
</dbReference>
<feature type="region of interest" description="Disordered" evidence="1">
    <location>
        <begin position="121"/>
        <end position="151"/>
    </location>
</feature>
<evidence type="ECO:0000256" key="1">
    <source>
        <dbReference type="SAM" id="MobiDB-lite"/>
    </source>
</evidence>
<accession>A0A9P7CFG8</accession>
<protein>
    <submittedName>
        <fullName evidence="2">Uncharacterized protein</fullName>
    </submittedName>
</protein>
<keyword evidence="3" id="KW-1185">Reference proteome</keyword>
<reference evidence="2 3" key="1">
    <citation type="journal article" date="2020" name="Microb. Genom.">
        <title>Genetic diversity of clinical and environmental Mucorales isolates obtained from an investigation of mucormycosis cases among solid organ transplant recipients.</title>
        <authorList>
            <person name="Nguyen M.H."/>
            <person name="Kaul D."/>
            <person name="Muto C."/>
            <person name="Cheng S.J."/>
            <person name="Richter R.A."/>
            <person name="Bruno V.M."/>
            <person name="Liu G."/>
            <person name="Beyhan S."/>
            <person name="Sundermann A.J."/>
            <person name="Mounaud S."/>
            <person name="Pasculle A.W."/>
            <person name="Nierman W.C."/>
            <person name="Driscoll E."/>
            <person name="Cumbie R."/>
            <person name="Clancy C.J."/>
            <person name="Dupont C.L."/>
        </authorList>
    </citation>
    <scope>NUCLEOTIDE SEQUENCE [LARGE SCALE GENOMIC DNA]</scope>
    <source>
        <strain evidence="2 3">GL24</strain>
    </source>
</reference>
<organism evidence="2 3">
    <name type="scientific">Rhizopus delemar</name>
    <dbReference type="NCBI Taxonomy" id="936053"/>
    <lineage>
        <taxon>Eukaryota</taxon>
        <taxon>Fungi</taxon>
        <taxon>Fungi incertae sedis</taxon>
        <taxon>Mucoromycota</taxon>
        <taxon>Mucoromycotina</taxon>
        <taxon>Mucoromycetes</taxon>
        <taxon>Mucorales</taxon>
        <taxon>Mucorineae</taxon>
        <taxon>Rhizopodaceae</taxon>
        <taxon>Rhizopus</taxon>
    </lineage>
</organism>
<evidence type="ECO:0000313" key="3">
    <source>
        <dbReference type="Proteomes" id="UP000740926"/>
    </source>
</evidence>
<dbReference type="AlphaFoldDB" id="A0A9P7CFG8"/>
<name>A0A9P7CFG8_9FUNG</name>
<proteinExistence type="predicted"/>
<feature type="region of interest" description="Disordered" evidence="1">
    <location>
        <begin position="252"/>
        <end position="272"/>
    </location>
</feature>
<feature type="compositionally biased region" description="Low complexity" evidence="1">
    <location>
        <begin position="256"/>
        <end position="272"/>
    </location>
</feature>
<evidence type="ECO:0000313" key="2">
    <source>
        <dbReference type="EMBL" id="KAG1550751.1"/>
    </source>
</evidence>